<dbReference type="Proteomes" id="UP000305546">
    <property type="component" value="Unassembled WGS sequence"/>
</dbReference>
<evidence type="ECO:0000313" key="7">
    <source>
        <dbReference type="Proteomes" id="UP000305546"/>
    </source>
</evidence>
<evidence type="ECO:0000313" key="6">
    <source>
        <dbReference type="EMBL" id="TNC18855.1"/>
    </source>
</evidence>
<dbReference type="EMBL" id="VDFW01000059">
    <property type="protein sequence ID" value="TNC18855.1"/>
    <property type="molecule type" value="Genomic_DNA"/>
</dbReference>
<dbReference type="GO" id="GO:0003677">
    <property type="term" value="F:DNA binding"/>
    <property type="evidence" value="ECO:0007669"/>
    <property type="project" value="UniProtKB-KW"/>
</dbReference>
<dbReference type="InterPro" id="IPR036390">
    <property type="entry name" value="WH_DNA-bd_sf"/>
</dbReference>
<organism evidence="6 7">
    <name type="scientific">Amycolatopsis alkalitolerans</name>
    <dbReference type="NCBI Taxonomy" id="2547244"/>
    <lineage>
        <taxon>Bacteria</taxon>
        <taxon>Bacillati</taxon>
        <taxon>Actinomycetota</taxon>
        <taxon>Actinomycetes</taxon>
        <taxon>Pseudonocardiales</taxon>
        <taxon>Pseudonocardiaceae</taxon>
        <taxon>Amycolatopsis</taxon>
    </lineage>
</organism>
<dbReference type="Gene3D" id="3.40.190.10">
    <property type="entry name" value="Periplasmic binding protein-like II"/>
    <property type="match status" value="2"/>
</dbReference>
<dbReference type="InterPro" id="IPR036388">
    <property type="entry name" value="WH-like_DNA-bd_sf"/>
</dbReference>
<dbReference type="InterPro" id="IPR005119">
    <property type="entry name" value="LysR_subst-bd"/>
</dbReference>
<evidence type="ECO:0000256" key="1">
    <source>
        <dbReference type="ARBA" id="ARBA00009437"/>
    </source>
</evidence>
<evidence type="ECO:0000259" key="5">
    <source>
        <dbReference type="PROSITE" id="PS50931"/>
    </source>
</evidence>
<dbReference type="GO" id="GO:0003700">
    <property type="term" value="F:DNA-binding transcription factor activity"/>
    <property type="evidence" value="ECO:0007669"/>
    <property type="project" value="InterPro"/>
</dbReference>
<comment type="caution">
    <text evidence="6">The sequence shown here is derived from an EMBL/GenBank/DDBJ whole genome shotgun (WGS) entry which is preliminary data.</text>
</comment>
<evidence type="ECO:0000256" key="2">
    <source>
        <dbReference type="ARBA" id="ARBA00023015"/>
    </source>
</evidence>
<dbReference type="Gene3D" id="1.10.10.10">
    <property type="entry name" value="Winged helix-like DNA-binding domain superfamily/Winged helix DNA-binding domain"/>
    <property type="match status" value="1"/>
</dbReference>
<dbReference type="Pfam" id="PF03466">
    <property type="entry name" value="LysR_substrate"/>
    <property type="match status" value="1"/>
</dbReference>
<keyword evidence="2" id="KW-0805">Transcription regulation</keyword>
<evidence type="ECO:0000256" key="4">
    <source>
        <dbReference type="ARBA" id="ARBA00023163"/>
    </source>
</evidence>
<comment type="similarity">
    <text evidence="1">Belongs to the LysR transcriptional regulatory family.</text>
</comment>
<dbReference type="InterPro" id="IPR000847">
    <property type="entry name" value="LysR_HTH_N"/>
</dbReference>
<feature type="domain" description="HTH lysR-type" evidence="5">
    <location>
        <begin position="2"/>
        <end position="59"/>
    </location>
</feature>
<keyword evidence="4" id="KW-0804">Transcription</keyword>
<sequence length="289" mass="30888">MLDVRRLRLLHEFAARGSIAATAAALGYTPSAVSQQLTTLEAEAGVALLERSARRASLTDAGQTLAAHARVVLDAIEAAEADLAVGGEPAGSLVVGMIPTASPLFAPALAGLRRRYPGLELVVRQIESARAEAALRQREIDVAVIDLWRERAMPGLTSVRLRRDPLVLAFPAGHPGRRVDGEVLLCAPADQPSRAATDELLGAAKPAARWEFEGLHTIATLVSQGIGVAVLPESALAEVDPATVTMRPFRPARHRWIEAVVRVSARRRPAVDAVLEMLTESHRRGGDEF</sequence>
<dbReference type="OrthoDB" id="4131546at2"/>
<proteinExistence type="inferred from homology"/>
<dbReference type="PANTHER" id="PTHR30346">
    <property type="entry name" value="TRANSCRIPTIONAL DUAL REGULATOR HCAR-RELATED"/>
    <property type="match status" value="1"/>
</dbReference>
<evidence type="ECO:0000256" key="3">
    <source>
        <dbReference type="ARBA" id="ARBA00023125"/>
    </source>
</evidence>
<dbReference type="SUPFAM" id="SSF46785">
    <property type="entry name" value="Winged helix' DNA-binding domain"/>
    <property type="match status" value="1"/>
</dbReference>
<accession>A0A5C4LS60</accession>
<dbReference type="PANTHER" id="PTHR30346:SF29">
    <property type="entry name" value="LYSR SUBSTRATE-BINDING"/>
    <property type="match status" value="1"/>
</dbReference>
<dbReference type="PROSITE" id="PS50931">
    <property type="entry name" value="HTH_LYSR"/>
    <property type="match status" value="1"/>
</dbReference>
<dbReference type="CDD" id="cd05466">
    <property type="entry name" value="PBP2_LTTR_substrate"/>
    <property type="match status" value="1"/>
</dbReference>
<protein>
    <submittedName>
        <fullName evidence="6">LysR family transcriptional regulator</fullName>
    </submittedName>
</protein>
<dbReference type="Pfam" id="PF00126">
    <property type="entry name" value="HTH_1"/>
    <property type="match status" value="1"/>
</dbReference>
<dbReference type="AlphaFoldDB" id="A0A5C4LS60"/>
<name>A0A5C4LS60_9PSEU</name>
<keyword evidence="3" id="KW-0238">DNA-binding</keyword>
<dbReference type="RefSeq" id="WP_139100806.1">
    <property type="nucleotide sequence ID" value="NZ_VDFW01000059.1"/>
</dbReference>
<gene>
    <name evidence="6" type="ORF">FG385_33360</name>
</gene>
<keyword evidence="7" id="KW-1185">Reference proteome</keyword>
<reference evidence="6 7" key="1">
    <citation type="submission" date="2019-06" db="EMBL/GenBank/DDBJ databases">
        <title>Amycolatopsis alkalitolerans sp. nov., isolated from Gastrodia elata Blume.</title>
        <authorList>
            <person name="Narsing Rao M.P."/>
            <person name="Li W.J."/>
        </authorList>
    </citation>
    <scope>NUCLEOTIDE SEQUENCE [LARGE SCALE GENOMIC DNA]</scope>
    <source>
        <strain evidence="6 7">SYSUP0005</strain>
    </source>
</reference>
<dbReference type="SUPFAM" id="SSF53850">
    <property type="entry name" value="Periplasmic binding protein-like II"/>
    <property type="match status" value="1"/>
</dbReference>
<dbReference type="GO" id="GO:0032993">
    <property type="term" value="C:protein-DNA complex"/>
    <property type="evidence" value="ECO:0007669"/>
    <property type="project" value="TreeGrafter"/>
</dbReference>